<evidence type="ECO:0000256" key="7">
    <source>
        <dbReference type="ARBA" id="ARBA00022842"/>
    </source>
</evidence>
<comment type="catalytic activity">
    <reaction evidence="10">
        <text>beta-D-fructose 6-phosphate + diphosphate = beta-D-fructose 1,6-bisphosphate + phosphate + H(+)</text>
        <dbReference type="Rhea" id="RHEA:13613"/>
        <dbReference type="ChEBI" id="CHEBI:15378"/>
        <dbReference type="ChEBI" id="CHEBI:32966"/>
        <dbReference type="ChEBI" id="CHEBI:33019"/>
        <dbReference type="ChEBI" id="CHEBI:43474"/>
        <dbReference type="ChEBI" id="CHEBI:57634"/>
        <dbReference type="EC" id="2.7.1.90"/>
    </reaction>
</comment>
<accession>A0A5C6ADW3</accession>
<keyword evidence="11" id="KW-0812">Transmembrane</keyword>
<evidence type="ECO:0000256" key="11">
    <source>
        <dbReference type="SAM" id="Phobius"/>
    </source>
</evidence>
<keyword evidence="7" id="KW-0460">Magnesium</keyword>
<comment type="caution">
    <text evidence="13">The sequence shown here is derived from an EMBL/GenBank/DDBJ whole genome shotgun (WGS) entry which is preliminary data.</text>
</comment>
<dbReference type="InterPro" id="IPR022953">
    <property type="entry name" value="ATP_PFK"/>
</dbReference>
<proteinExistence type="inferred from homology"/>
<dbReference type="UniPathway" id="UPA00109">
    <property type="reaction ID" value="UER00182"/>
</dbReference>
<dbReference type="Gene3D" id="3.40.50.460">
    <property type="entry name" value="Phosphofructokinase domain"/>
    <property type="match status" value="1"/>
</dbReference>
<evidence type="ECO:0000256" key="8">
    <source>
        <dbReference type="ARBA" id="ARBA00023152"/>
    </source>
</evidence>
<evidence type="ECO:0000259" key="12">
    <source>
        <dbReference type="Pfam" id="PF00365"/>
    </source>
</evidence>
<keyword evidence="8" id="KW-0324">Glycolysis</keyword>
<dbReference type="OrthoDB" id="9802503at2"/>
<dbReference type="Pfam" id="PF00365">
    <property type="entry name" value="PFK"/>
    <property type="match status" value="1"/>
</dbReference>
<evidence type="ECO:0000256" key="9">
    <source>
        <dbReference type="ARBA" id="ARBA00038478"/>
    </source>
</evidence>
<dbReference type="GO" id="GO:0009749">
    <property type="term" value="P:response to glucose"/>
    <property type="evidence" value="ECO:0007669"/>
    <property type="project" value="TreeGrafter"/>
</dbReference>
<dbReference type="GO" id="GO:0046872">
    <property type="term" value="F:metal ion binding"/>
    <property type="evidence" value="ECO:0007669"/>
    <property type="project" value="UniProtKB-KW"/>
</dbReference>
<feature type="domain" description="Phosphofructokinase" evidence="12">
    <location>
        <begin position="19"/>
        <end position="379"/>
    </location>
</feature>
<evidence type="ECO:0000256" key="10">
    <source>
        <dbReference type="ARBA" id="ARBA00048072"/>
    </source>
</evidence>
<evidence type="ECO:0000256" key="4">
    <source>
        <dbReference type="ARBA" id="ARBA00022679"/>
    </source>
</evidence>
<comment type="similarity">
    <text evidence="9">Belongs to the phosphofructokinase type A (PFKA) family.</text>
</comment>
<evidence type="ECO:0000256" key="5">
    <source>
        <dbReference type="ARBA" id="ARBA00022723"/>
    </source>
</evidence>
<evidence type="ECO:0000313" key="14">
    <source>
        <dbReference type="Proteomes" id="UP000317421"/>
    </source>
</evidence>
<keyword evidence="6 13" id="KW-0418">Kinase</keyword>
<dbReference type="Gene3D" id="3.40.50.450">
    <property type="match status" value="1"/>
</dbReference>
<dbReference type="EC" id="2.7.1.11" evidence="13"/>
<keyword evidence="5" id="KW-0479">Metal-binding</keyword>
<evidence type="ECO:0000256" key="3">
    <source>
        <dbReference type="ARBA" id="ARBA00022490"/>
    </source>
</evidence>
<protein>
    <submittedName>
        <fullName evidence="13">6-phosphofructokinase</fullName>
        <ecNumber evidence="13">2.7.1.11</ecNumber>
    </submittedName>
</protein>
<comment type="function">
    <text evidence="2">Catalyzes the phosphorylation of D-fructose 6-phosphate, the first committing step of glycolysis. Uses inorganic phosphate (PPi) as phosphoryl donor instead of ATP like common ATP-dependent phosphofructokinases (ATP-PFKs), which renders the reaction reversible, and can thus function both in glycolysis and gluconeogenesis. Consistently, PPi-PFK can replace the enzymes of both the forward (ATP-PFK) and reverse (fructose-bisphosphatase (FBPase)) reactions.</text>
</comment>
<dbReference type="Proteomes" id="UP000317421">
    <property type="component" value="Unassembled WGS sequence"/>
</dbReference>
<dbReference type="InterPro" id="IPR035966">
    <property type="entry name" value="PKF_sf"/>
</dbReference>
<reference evidence="13 14" key="1">
    <citation type="submission" date="2019-02" db="EMBL/GenBank/DDBJ databases">
        <title>Deep-cultivation of Planctomycetes and their phenomic and genomic characterization uncovers novel biology.</title>
        <authorList>
            <person name="Wiegand S."/>
            <person name="Jogler M."/>
            <person name="Boedeker C."/>
            <person name="Pinto D."/>
            <person name="Vollmers J."/>
            <person name="Rivas-Marin E."/>
            <person name="Kohn T."/>
            <person name="Peeters S.H."/>
            <person name="Heuer A."/>
            <person name="Rast P."/>
            <person name="Oberbeckmann S."/>
            <person name="Bunk B."/>
            <person name="Jeske O."/>
            <person name="Meyerdierks A."/>
            <person name="Storesund J.E."/>
            <person name="Kallscheuer N."/>
            <person name="Luecker S."/>
            <person name="Lage O.M."/>
            <person name="Pohl T."/>
            <person name="Merkel B.J."/>
            <person name="Hornburger P."/>
            <person name="Mueller R.-W."/>
            <person name="Bruemmer F."/>
            <person name="Labrenz M."/>
            <person name="Spormann A.M."/>
            <person name="Op Den Camp H."/>
            <person name="Overmann J."/>
            <person name="Amann R."/>
            <person name="Jetten M.S.M."/>
            <person name="Mascher T."/>
            <person name="Medema M.H."/>
            <person name="Devos D.P."/>
            <person name="Kaster A.-K."/>
            <person name="Ovreas L."/>
            <person name="Rohde M."/>
            <person name="Galperin M.Y."/>
            <person name="Jogler C."/>
        </authorList>
    </citation>
    <scope>NUCLEOTIDE SEQUENCE [LARGE SCALE GENOMIC DNA]</scope>
    <source>
        <strain evidence="13 14">Pla108</strain>
    </source>
</reference>
<name>A0A5C6ADW3_9BACT</name>
<evidence type="ECO:0000313" key="13">
    <source>
        <dbReference type="EMBL" id="TWT97819.1"/>
    </source>
</evidence>
<dbReference type="SUPFAM" id="SSF53784">
    <property type="entry name" value="Phosphofructokinase"/>
    <property type="match status" value="1"/>
</dbReference>
<evidence type="ECO:0000256" key="6">
    <source>
        <dbReference type="ARBA" id="ARBA00022777"/>
    </source>
</evidence>
<dbReference type="PANTHER" id="PTHR43650:SF1">
    <property type="entry name" value="PYROPHOSPHATE--FRUCTOSE 6-PHOSPHATE 1-PHOSPHOTRANSFERASE SUBUNIT BETA 2"/>
    <property type="match status" value="1"/>
</dbReference>
<dbReference type="PANTHER" id="PTHR43650">
    <property type="entry name" value="PYROPHOSPHATE--FRUCTOSE 6-PHOSPHATE 1-PHOSPHOTRANSFERASE"/>
    <property type="match status" value="1"/>
</dbReference>
<keyword evidence="11" id="KW-0472">Membrane</keyword>
<sequence>MAKSSSLARPTKHEHQFKRVAILFAGGPAPAANAVISAAAVSFLRNGVEVVGVKHGYSSLIDFSADQPLVEGSDYVMIDHKMLSRTRSRRGIMIGTARANPGKMISHPSHLEDPERSAPLKNVYEALSSIGVDALISIGGDDTLKTANKFKLYQDHLPEGSKKIPVVHLPKTIDNDYRGIDFTFGYFTAVDFLAREVRNLLADAEANRNYFLVESMGRSAGWLAYGVAIAGEASLVISVEDIAGKYRTTEEYTDPATGETHSREIMNLDEVIRRIVLTMTTREREGKEYGVIVIAEGLAELLPFAHLEGATRDDHGHIKVSDVSLYTLFASLIEAEYKKQAGKKRQVKPVQLGYEARCTVPHAFDVMLGSQLGVGAYRALVEQKANGVMVSCEGQLQLVYVPFEELVDPETLVTVVRYIDQESDFHKLTRFLETYVNEEDLVG</sequence>
<dbReference type="PIRSF" id="PIRSF036482">
    <property type="entry name" value="PPi_PFK_TM0289"/>
    <property type="match status" value="1"/>
</dbReference>
<comment type="cofactor">
    <cofactor evidence="1">
        <name>Mg(2+)</name>
        <dbReference type="ChEBI" id="CHEBI:18420"/>
    </cofactor>
</comment>
<keyword evidence="14" id="KW-1185">Reference proteome</keyword>
<keyword evidence="3" id="KW-0963">Cytoplasm</keyword>
<dbReference type="GO" id="GO:0047334">
    <property type="term" value="F:diphosphate-fructose-6-phosphate 1-phosphotransferase activity"/>
    <property type="evidence" value="ECO:0007669"/>
    <property type="project" value="UniProtKB-EC"/>
</dbReference>
<dbReference type="GO" id="GO:0005829">
    <property type="term" value="C:cytosol"/>
    <property type="evidence" value="ECO:0007669"/>
    <property type="project" value="TreeGrafter"/>
</dbReference>
<evidence type="ECO:0000256" key="1">
    <source>
        <dbReference type="ARBA" id="ARBA00001946"/>
    </source>
</evidence>
<dbReference type="AlphaFoldDB" id="A0A5C6ADW3"/>
<gene>
    <name evidence="13" type="primary">pfkA_2</name>
    <name evidence="13" type="ORF">Pla108_19710</name>
</gene>
<dbReference type="GO" id="GO:0003872">
    <property type="term" value="F:6-phosphofructokinase activity"/>
    <property type="evidence" value="ECO:0007669"/>
    <property type="project" value="UniProtKB-EC"/>
</dbReference>
<dbReference type="InterPro" id="IPR011403">
    <property type="entry name" value="PPi-PFK_TM0289"/>
</dbReference>
<keyword evidence="4 13" id="KW-0808">Transferase</keyword>
<dbReference type="PRINTS" id="PR00476">
    <property type="entry name" value="PHFRCTKINASE"/>
</dbReference>
<dbReference type="EMBL" id="SJPR01000002">
    <property type="protein sequence ID" value="TWT97819.1"/>
    <property type="molecule type" value="Genomic_DNA"/>
</dbReference>
<dbReference type="InterPro" id="IPR000023">
    <property type="entry name" value="Phosphofructokinase_dom"/>
</dbReference>
<dbReference type="RefSeq" id="WP_146444716.1">
    <property type="nucleotide sequence ID" value="NZ_SJPR01000002.1"/>
</dbReference>
<keyword evidence="11" id="KW-1133">Transmembrane helix</keyword>
<organism evidence="13 14">
    <name type="scientific">Botrimarina colliarenosi</name>
    <dbReference type="NCBI Taxonomy" id="2528001"/>
    <lineage>
        <taxon>Bacteria</taxon>
        <taxon>Pseudomonadati</taxon>
        <taxon>Planctomycetota</taxon>
        <taxon>Planctomycetia</taxon>
        <taxon>Pirellulales</taxon>
        <taxon>Lacipirellulaceae</taxon>
        <taxon>Botrimarina</taxon>
    </lineage>
</organism>
<feature type="transmembrane region" description="Helical" evidence="11">
    <location>
        <begin position="20"/>
        <end position="44"/>
    </location>
</feature>
<dbReference type="GO" id="GO:0006002">
    <property type="term" value="P:fructose 6-phosphate metabolic process"/>
    <property type="evidence" value="ECO:0007669"/>
    <property type="project" value="InterPro"/>
</dbReference>
<evidence type="ECO:0000256" key="2">
    <source>
        <dbReference type="ARBA" id="ARBA00003138"/>
    </source>
</evidence>